<evidence type="ECO:0000313" key="2">
    <source>
        <dbReference type="Proteomes" id="UP000559653"/>
    </source>
</evidence>
<organism evidence="1 2">
    <name type="scientific">Candidatus Nitrosomaritimum aestuariumsis</name>
    <dbReference type="NCBI Taxonomy" id="3342354"/>
    <lineage>
        <taxon>Archaea</taxon>
        <taxon>Nitrososphaerota</taxon>
        <taxon>Nitrososphaeria</taxon>
        <taxon>Nitrosopumilales</taxon>
        <taxon>Nitrosopumilaceae</taxon>
        <taxon>Candidatus Nitrosomaritimum</taxon>
    </lineage>
</organism>
<proteinExistence type="predicted"/>
<dbReference type="Proteomes" id="UP000559653">
    <property type="component" value="Unassembled WGS sequence"/>
</dbReference>
<dbReference type="EMBL" id="JACEMZ010000060">
    <property type="protein sequence ID" value="MBA4452986.1"/>
    <property type="molecule type" value="Genomic_DNA"/>
</dbReference>
<evidence type="ECO:0000313" key="1">
    <source>
        <dbReference type="EMBL" id="MBA4452986.1"/>
    </source>
</evidence>
<accession>A0AC60W015</accession>
<gene>
    <name evidence="1" type="ORF">H2B03_07475</name>
</gene>
<name>A0AC60W015_9ARCH</name>
<sequence>MNTSKLVTDVYSRKFLDESLKLDPKIRLVAIYDGLFRGKFREGIKRYFEDEEIKSSLSEVQDRWNLRKNMSFNAGEPKFAMAQYGSVNRITIPNGDDGIILMTTEIDVDVNTLVDKVIETRIRFLD</sequence>
<comment type="caution">
    <text evidence="1">The sequence shown here is derived from an EMBL/GenBank/DDBJ whole genome shotgun (WGS) entry which is preliminary data.</text>
</comment>
<reference evidence="1 2" key="1">
    <citation type="journal article" date="2020" name="Appl. Environ. Microbiol.">
        <title>Genomic Characteristics of a Novel Species of Ammonia-Oxidizing Archaea from the Jiulong River Estuary.</title>
        <authorList>
            <person name="Zou D."/>
            <person name="Wan R."/>
            <person name="Han L."/>
            <person name="Xu M.N."/>
            <person name="Liu Y."/>
            <person name="Liu H."/>
            <person name="Kao S.J."/>
            <person name="Li M."/>
        </authorList>
    </citation>
    <scope>NUCLEOTIDE SEQUENCE [LARGE SCALE GENOMIC DNA]</scope>
    <source>
        <strain evidence="1">W1bin1</strain>
    </source>
</reference>
<protein>
    <submittedName>
        <fullName evidence="1">Uncharacterized protein</fullName>
    </submittedName>
</protein>